<dbReference type="SUPFAM" id="SSF100895">
    <property type="entry name" value="Kazal-type serine protease inhibitors"/>
    <property type="match status" value="1"/>
</dbReference>
<evidence type="ECO:0000313" key="4">
    <source>
        <dbReference type="EMBL" id="RIJ27977.1"/>
    </source>
</evidence>
<protein>
    <submittedName>
        <fullName evidence="4">Kazal domain-containing protein</fullName>
    </submittedName>
</protein>
<organism evidence="4 5">
    <name type="scientific">Henriciella mobilis</name>
    <dbReference type="NCBI Taxonomy" id="2305467"/>
    <lineage>
        <taxon>Bacteria</taxon>
        <taxon>Pseudomonadati</taxon>
        <taxon>Pseudomonadota</taxon>
        <taxon>Alphaproteobacteria</taxon>
        <taxon>Hyphomonadales</taxon>
        <taxon>Hyphomonadaceae</taxon>
        <taxon>Henriciella</taxon>
    </lineage>
</organism>
<keyword evidence="5" id="KW-1185">Reference proteome</keyword>
<keyword evidence="2" id="KW-0732">Signal</keyword>
<name>A0A399RD52_9PROT</name>
<dbReference type="SMART" id="SM00280">
    <property type="entry name" value="KAZAL"/>
    <property type="match status" value="1"/>
</dbReference>
<accession>A0A399RD52</accession>
<dbReference type="OrthoDB" id="9800302at2"/>
<dbReference type="Proteomes" id="UP000266385">
    <property type="component" value="Unassembled WGS sequence"/>
</dbReference>
<dbReference type="EMBL" id="QWFX01000013">
    <property type="protein sequence ID" value="RIJ27977.1"/>
    <property type="molecule type" value="Genomic_DNA"/>
</dbReference>
<dbReference type="Gene3D" id="3.30.60.30">
    <property type="match status" value="1"/>
</dbReference>
<dbReference type="InterPro" id="IPR036058">
    <property type="entry name" value="Kazal_dom_sf"/>
</dbReference>
<feature type="signal peptide" evidence="2">
    <location>
        <begin position="1"/>
        <end position="18"/>
    </location>
</feature>
<dbReference type="PROSITE" id="PS51257">
    <property type="entry name" value="PROKAR_LIPOPROTEIN"/>
    <property type="match status" value="1"/>
</dbReference>
<gene>
    <name evidence="4" type="ORF">D1223_11175</name>
</gene>
<feature type="domain" description="Kazal-like" evidence="3">
    <location>
        <begin position="83"/>
        <end position="132"/>
    </location>
</feature>
<dbReference type="PROSITE" id="PS51465">
    <property type="entry name" value="KAZAL_2"/>
    <property type="match status" value="1"/>
</dbReference>
<evidence type="ECO:0000313" key="5">
    <source>
        <dbReference type="Proteomes" id="UP000266385"/>
    </source>
</evidence>
<dbReference type="InterPro" id="IPR002350">
    <property type="entry name" value="Kazal_dom"/>
</dbReference>
<dbReference type="AlphaFoldDB" id="A0A399RD52"/>
<comment type="caution">
    <text evidence="4">The sequence shown here is derived from an EMBL/GenBank/DDBJ whole genome shotgun (WGS) entry which is preliminary data.</text>
</comment>
<evidence type="ECO:0000256" key="1">
    <source>
        <dbReference type="SAM" id="MobiDB-lite"/>
    </source>
</evidence>
<dbReference type="RefSeq" id="WP_119376513.1">
    <property type="nucleotide sequence ID" value="NZ_QWFX01000013.1"/>
</dbReference>
<sequence>MRLLIVSFAALLAAACQPGETPAEPADAADPAPIEDTTPADATPAAPAPAPDAEGAMCGGVAGISCPAGLYCQQPDGQCLEIMDGSGTCQPIPEVCTQEYMPVCGCDGQTYGNACEAAASGASVAAEGECAGADIE</sequence>
<dbReference type="Pfam" id="PF00050">
    <property type="entry name" value="Kazal_1"/>
    <property type="match status" value="1"/>
</dbReference>
<feature type="region of interest" description="Disordered" evidence="1">
    <location>
        <begin position="20"/>
        <end position="52"/>
    </location>
</feature>
<dbReference type="CDD" id="cd00104">
    <property type="entry name" value="KAZAL_FS"/>
    <property type="match status" value="1"/>
</dbReference>
<reference evidence="4 5" key="1">
    <citation type="submission" date="2018-08" db="EMBL/GenBank/DDBJ databases">
        <title>Henriciella mobilis sp. nov., isolated from seawater.</title>
        <authorList>
            <person name="Cheng H."/>
            <person name="Wu Y.-H."/>
            <person name="Xu X.-W."/>
            <person name="Guo L.-L."/>
        </authorList>
    </citation>
    <scope>NUCLEOTIDE SEQUENCE [LARGE SCALE GENOMIC DNA]</scope>
    <source>
        <strain evidence="4 5">JN25</strain>
    </source>
</reference>
<feature type="chain" id="PRO_5017193974" evidence="2">
    <location>
        <begin position="19"/>
        <end position="136"/>
    </location>
</feature>
<evidence type="ECO:0000256" key="2">
    <source>
        <dbReference type="SAM" id="SignalP"/>
    </source>
</evidence>
<evidence type="ECO:0000259" key="3">
    <source>
        <dbReference type="PROSITE" id="PS51465"/>
    </source>
</evidence>
<proteinExistence type="predicted"/>